<feature type="signal peptide" evidence="1">
    <location>
        <begin position="1"/>
        <end position="21"/>
    </location>
</feature>
<dbReference type="Proteomes" id="UP001228905">
    <property type="component" value="Unassembled WGS sequence"/>
</dbReference>
<protein>
    <recommendedName>
        <fullName evidence="4">Lipoprotein</fullName>
    </recommendedName>
</protein>
<accession>A0ABU0IUT0</accession>
<name>A0ABU0IUT0_9CAUL</name>
<gene>
    <name evidence="2" type="ORF">QO010_003567</name>
</gene>
<keyword evidence="1" id="KW-0732">Signal</keyword>
<dbReference type="RefSeq" id="WP_307351385.1">
    <property type="nucleotide sequence ID" value="NZ_JAUSVS010000008.1"/>
</dbReference>
<reference evidence="2 3" key="1">
    <citation type="submission" date="2023-07" db="EMBL/GenBank/DDBJ databases">
        <title>Genomic Encyclopedia of Type Strains, Phase IV (KMG-IV): sequencing the most valuable type-strain genomes for metagenomic binning, comparative biology and taxonomic classification.</title>
        <authorList>
            <person name="Goeker M."/>
        </authorList>
    </citation>
    <scope>NUCLEOTIDE SEQUENCE [LARGE SCALE GENOMIC DNA]</scope>
    <source>
        <strain evidence="2 3">DSM 18695</strain>
    </source>
</reference>
<proteinExistence type="predicted"/>
<comment type="caution">
    <text evidence="2">The sequence shown here is derived from an EMBL/GenBank/DDBJ whole genome shotgun (WGS) entry which is preliminary data.</text>
</comment>
<feature type="chain" id="PRO_5046470748" description="Lipoprotein" evidence="1">
    <location>
        <begin position="22"/>
        <end position="136"/>
    </location>
</feature>
<organism evidence="2 3">
    <name type="scientific">Caulobacter ginsengisoli</name>
    <dbReference type="NCBI Taxonomy" id="400775"/>
    <lineage>
        <taxon>Bacteria</taxon>
        <taxon>Pseudomonadati</taxon>
        <taxon>Pseudomonadota</taxon>
        <taxon>Alphaproteobacteria</taxon>
        <taxon>Caulobacterales</taxon>
        <taxon>Caulobacteraceae</taxon>
        <taxon>Caulobacter</taxon>
    </lineage>
</organism>
<dbReference type="EMBL" id="JAUSVS010000008">
    <property type="protein sequence ID" value="MDQ0465775.1"/>
    <property type="molecule type" value="Genomic_DNA"/>
</dbReference>
<sequence length="136" mass="14460">MTRLGLLGVILLAACATTAPRLLPMTLASDEGWSGRITDIGLTVEGASRPVSVARAEHLSHGGGALLLNSRTDQGEYISLWVQLDRCEAGGRVYPYSLSACVADLVDPKECRVRLKGCAVPVDPRFRSQHAGSTGR</sequence>
<evidence type="ECO:0000313" key="2">
    <source>
        <dbReference type="EMBL" id="MDQ0465775.1"/>
    </source>
</evidence>
<evidence type="ECO:0008006" key="4">
    <source>
        <dbReference type="Google" id="ProtNLM"/>
    </source>
</evidence>
<keyword evidence="3" id="KW-1185">Reference proteome</keyword>
<evidence type="ECO:0000313" key="3">
    <source>
        <dbReference type="Proteomes" id="UP001228905"/>
    </source>
</evidence>
<dbReference type="PROSITE" id="PS51257">
    <property type="entry name" value="PROKAR_LIPOPROTEIN"/>
    <property type="match status" value="1"/>
</dbReference>
<evidence type="ECO:0000256" key="1">
    <source>
        <dbReference type="SAM" id="SignalP"/>
    </source>
</evidence>